<gene>
    <name evidence="1" type="ORF">ElyMa_000938100</name>
</gene>
<keyword evidence="2" id="KW-1185">Reference proteome</keyword>
<dbReference type="EMBL" id="BMAT01001908">
    <property type="protein sequence ID" value="GFR95207.1"/>
    <property type="molecule type" value="Genomic_DNA"/>
</dbReference>
<dbReference type="AlphaFoldDB" id="A0AAV4HCL3"/>
<protein>
    <submittedName>
        <fullName evidence="1">Uncharacterized protein</fullName>
    </submittedName>
</protein>
<sequence length="110" mass="11573">LYAVNAETISSSLTASTEKTVTETGFNNLPVQETFDSKIDPTKSFDARETVVIVGGGAGGAAAVVKLPLVEQAAALEPQADVKPTVSSSVQPEELLQVRQVSKTTVQLWN</sequence>
<proteinExistence type="predicted"/>
<feature type="non-terminal residue" evidence="1">
    <location>
        <position position="1"/>
    </location>
</feature>
<comment type="caution">
    <text evidence="1">The sequence shown here is derived from an EMBL/GenBank/DDBJ whole genome shotgun (WGS) entry which is preliminary data.</text>
</comment>
<evidence type="ECO:0000313" key="1">
    <source>
        <dbReference type="EMBL" id="GFR95207.1"/>
    </source>
</evidence>
<accession>A0AAV4HCL3</accession>
<reference evidence="1 2" key="1">
    <citation type="journal article" date="2021" name="Elife">
        <title>Chloroplast acquisition without the gene transfer in kleptoplastic sea slugs, Plakobranchus ocellatus.</title>
        <authorList>
            <person name="Maeda T."/>
            <person name="Takahashi S."/>
            <person name="Yoshida T."/>
            <person name="Shimamura S."/>
            <person name="Takaki Y."/>
            <person name="Nagai Y."/>
            <person name="Toyoda A."/>
            <person name="Suzuki Y."/>
            <person name="Arimoto A."/>
            <person name="Ishii H."/>
            <person name="Satoh N."/>
            <person name="Nishiyama T."/>
            <person name="Hasebe M."/>
            <person name="Maruyama T."/>
            <person name="Minagawa J."/>
            <person name="Obokata J."/>
            <person name="Shigenobu S."/>
        </authorList>
    </citation>
    <scope>NUCLEOTIDE SEQUENCE [LARGE SCALE GENOMIC DNA]</scope>
</reference>
<name>A0AAV4HCL3_9GAST</name>
<organism evidence="1 2">
    <name type="scientific">Elysia marginata</name>
    <dbReference type="NCBI Taxonomy" id="1093978"/>
    <lineage>
        <taxon>Eukaryota</taxon>
        <taxon>Metazoa</taxon>
        <taxon>Spiralia</taxon>
        <taxon>Lophotrochozoa</taxon>
        <taxon>Mollusca</taxon>
        <taxon>Gastropoda</taxon>
        <taxon>Heterobranchia</taxon>
        <taxon>Euthyneura</taxon>
        <taxon>Panpulmonata</taxon>
        <taxon>Sacoglossa</taxon>
        <taxon>Placobranchoidea</taxon>
        <taxon>Plakobranchidae</taxon>
        <taxon>Elysia</taxon>
    </lineage>
</organism>
<evidence type="ECO:0000313" key="2">
    <source>
        <dbReference type="Proteomes" id="UP000762676"/>
    </source>
</evidence>
<dbReference type="Proteomes" id="UP000762676">
    <property type="component" value="Unassembled WGS sequence"/>
</dbReference>